<protein>
    <submittedName>
        <fullName evidence="5">GNAT family N-acetyltransferase</fullName>
        <ecNumber evidence="5">2.3.1.-</ecNumber>
    </submittedName>
</protein>
<dbReference type="PROSITE" id="PS51186">
    <property type="entry name" value="GNAT"/>
    <property type="match status" value="1"/>
</dbReference>
<proteinExistence type="predicted"/>
<evidence type="ECO:0000259" key="3">
    <source>
        <dbReference type="PROSITE" id="PS51186"/>
    </source>
</evidence>
<dbReference type="Pfam" id="PF13673">
    <property type="entry name" value="Acetyltransf_10"/>
    <property type="match status" value="1"/>
</dbReference>
<name>A0ABW1RWP0_9LACO</name>
<dbReference type="PANTHER" id="PTHR43800:SF1">
    <property type="entry name" value="PEPTIDYL-LYSINE N-ACETYLTRANSFERASE YJAB"/>
    <property type="match status" value="1"/>
</dbReference>
<dbReference type="GO" id="GO:0016746">
    <property type="term" value="F:acyltransferase activity"/>
    <property type="evidence" value="ECO:0007669"/>
    <property type="project" value="UniProtKB-KW"/>
</dbReference>
<keyword evidence="6" id="KW-1185">Reference proteome</keyword>
<reference evidence="5" key="3">
    <citation type="submission" date="2024-09" db="EMBL/GenBank/DDBJ databases">
        <authorList>
            <person name="Sun Q."/>
            <person name="Mori K."/>
        </authorList>
    </citation>
    <scope>NUCLEOTIDE SEQUENCE</scope>
    <source>
        <strain evidence="5">CCM 8933</strain>
    </source>
</reference>
<dbReference type="Gene3D" id="3.40.630.30">
    <property type="match status" value="1"/>
</dbReference>
<accession>A0ABW1RWP0</accession>
<dbReference type="EC" id="2.3.1.-" evidence="5"/>
<dbReference type="EMBL" id="JBHSSC010000004">
    <property type="protein sequence ID" value="MFC6179902.1"/>
    <property type="molecule type" value="Genomic_DNA"/>
</dbReference>
<dbReference type="SUPFAM" id="SSF55729">
    <property type="entry name" value="Acyl-CoA N-acyltransferases (Nat)"/>
    <property type="match status" value="1"/>
</dbReference>
<keyword evidence="1 5" id="KW-0808">Transferase</keyword>
<dbReference type="EMBL" id="JBHSSC010000004">
    <property type="protein sequence ID" value="MFC6179838.1"/>
    <property type="molecule type" value="Genomic_DNA"/>
</dbReference>
<comment type="caution">
    <text evidence="5">The sequence shown here is derived from an EMBL/GenBank/DDBJ whole genome shotgun (WGS) entry which is preliminary data.</text>
</comment>
<evidence type="ECO:0000313" key="4">
    <source>
        <dbReference type="EMBL" id="MFC6179838.1"/>
    </source>
</evidence>
<gene>
    <name evidence="4" type="ORF">ACFP5Y_01020</name>
    <name evidence="5" type="ORF">ACFP5Y_01355</name>
</gene>
<dbReference type="Proteomes" id="UP001596282">
    <property type="component" value="Unassembled WGS sequence"/>
</dbReference>
<sequence length="143" mass="15830">MLTPYPATTADYAALTAIWQRSVLATHDFLQATDRLAIQRALPQYFAQVTLLKWQVGPTIVGLSGTDDTELVMLFLDPAYLRHGYGHQIIQWLIETVGVQTVTVNAQNTGALAFYQRQGFQIVSRAATDGDGRPYPVINLALH</sequence>
<evidence type="ECO:0000256" key="2">
    <source>
        <dbReference type="ARBA" id="ARBA00023315"/>
    </source>
</evidence>
<dbReference type="RefSeq" id="WP_137629172.1">
    <property type="nucleotide sequence ID" value="NZ_BJDJ01000018.1"/>
</dbReference>
<evidence type="ECO:0000313" key="6">
    <source>
        <dbReference type="Proteomes" id="UP001596282"/>
    </source>
</evidence>
<organism evidence="5 6">
    <name type="scientific">Lactiplantibacillus daowaiensis</name>
    <dbReference type="NCBI Taxonomy" id="2559918"/>
    <lineage>
        <taxon>Bacteria</taxon>
        <taxon>Bacillati</taxon>
        <taxon>Bacillota</taxon>
        <taxon>Bacilli</taxon>
        <taxon>Lactobacillales</taxon>
        <taxon>Lactobacillaceae</taxon>
        <taxon>Lactiplantibacillus</taxon>
    </lineage>
</organism>
<dbReference type="InterPro" id="IPR016181">
    <property type="entry name" value="Acyl_CoA_acyltransferase"/>
</dbReference>
<evidence type="ECO:0000256" key="1">
    <source>
        <dbReference type="ARBA" id="ARBA00022679"/>
    </source>
</evidence>
<reference evidence="6" key="2">
    <citation type="journal article" date="2019" name="Int. J. Syst. Evol. Microbiol.">
        <title>The Global Catalogue of Microorganisms (GCM) 10K type strain sequencing project: providing services to taxonomists for standard genome sequencing and annotation.</title>
        <authorList>
            <consortium name="The Broad Institute Genomics Platform"/>
            <consortium name="The Broad Institute Genome Sequencing Center for Infectious Disease"/>
            <person name="Wu L."/>
            <person name="Ma J."/>
        </authorList>
    </citation>
    <scope>NUCLEOTIDE SEQUENCE [LARGE SCALE GENOMIC DNA]</scope>
    <source>
        <strain evidence="6">CCM 8933</strain>
    </source>
</reference>
<reference evidence="5" key="1">
    <citation type="journal article" date="2014" name="Int. J. Syst. Evol. Microbiol.">
        <title>Complete genome of a new Firmicutes species belonging to the dominant human colonic microbiota ('Ruminococcus bicirculans') reveals two chromosomes and a selective capacity to utilize plant glucans.</title>
        <authorList>
            <consortium name="NISC Comparative Sequencing Program"/>
            <person name="Wegmann U."/>
            <person name="Louis P."/>
            <person name="Goesmann A."/>
            <person name="Henrissat B."/>
            <person name="Duncan S.H."/>
            <person name="Flint H.J."/>
        </authorList>
    </citation>
    <scope>NUCLEOTIDE SEQUENCE</scope>
    <source>
        <strain evidence="5">CCM 8933</strain>
    </source>
</reference>
<dbReference type="PANTHER" id="PTHR43800">
    <property type="entry name" value="PEPTIDYL-LYSINE N-ACETYLTRANSFERASE YJAB"/>
    <property type="match status" value="1"/>
</dbReference>
<evidence type="ECO:0000313" key="5">
    <source>
        <dbReference type="EMBL" id="MFC6179902.1"/>
    </source>
</evidence>
<feature type="domain" description="N-acetyltransferase" evidence="3">
    <location>
        <begin position="2"/>
        <end position="141"/>
    </location>
</feature>
<keyword evidence="2 5" id="KW-0012">Acyltransferase</keyword>
<dbReference type="InterPro" id="IPR000182">
    <property type="entry name" value="GNAT_dom"/>
</dbReference>